<dbReference type="PANTHER" id="PTHR15840:SF10">
    <property type="entry name" value="EKC_KEOPS COMPLEX SUBUNIT TPRKB"/>
    <property type="match status" value="1"/>
</dbReference>
<evidence type="ECO:0000256" key="2">
    <source>
        <dbReference type="ARBA" id="ARBA00005546"/>
    </source>
</evidence>
<comment type="caution">
    <text evidence="9">The sequence shown here is derived from an EMBL/GenBank/DDBJ whole genome shotgun (WGS) entry which is preliminary data.</text>
</comment>
<dbReference type="GO" id="GO:0000408">
    <property type="term" value="C:EKC/KEOPS complex"/>
    <property type="evidence" value="ECO:0007669"/>
    <property type="project" value="TreeGrafter"/>
</dbReference>
<dbReference type="AlphaFoldDB" id="A0A3E2HH17"/>
<evidence type="ECO:0000256" key="7">
    <source>
        <dbReference type="ARBA" id="ARBA00025043"/>
    </source>
</evidence>
<sequence length="201" mass="22566">MSGLLQSFNLEHLPLSHTIHIALFKNVKNSAFLHQQLLAGNTEFEYAFLDASLIAESFRRFGVQATTQNLLVVKVSTPLRPITAEMAQTHLDEVIEGEQVSFDDDNLSDMTDVARVKKIYKLNTVNSVNGDALKKGVVNGAGKGKDWRRELEILLLGAMALRGDEYDQFIHAVKELAQEQRSTFKVRNTMITKAIEFKMVT</sequence>
<proteinExistence type="inferred from homology"/>
<dbReference type="OMA" id="DANPHFD"/>
<reference evidence="9 10" key="1">
    <citation type="submission" date="2018-05" db="EMBL/GenBank/DDBJ databases">
        <title>Draft genome sequence of Scytalidium lignicola DSM 105466, a ubiquitous saprotrophic fungus.</title>
        <authorList>
            <person name="Buettner E."/>
            <person name="Gebauer A.M."/>
            <person name="Hofrichter M."/>
            <person name="Liers C."/>
            <person name="Kellner H."/>
        </authorList>
    </citation>
    <scope>NUCLEOTIDE SEQUENCE [LARGE SCALE GENOMIC DNA]</scope>
    <source>
        <strain evidence="9 10">DSM 105466</strain>
    </source>
</reference>
<evidence type="ECO:0000256" key="8">
    <source>
        <dbReference type="RuleBase" id="RU004398"/>
    </source>
</evidence>
<evidence type="ECO:0000256" key="1">
    <source>
        <dbReference type="ARBA" id="ARBA00004123"/>
    </source>
</evidence>
<dbReference type="GO" id="GO:0005634">
    <property type="term" value="C:nucleus"/>
    <property type="evidence" value="ECO:0007669"/>
    <property type="project" value="UniProtKB-SubCell"/>
</dbReference>
<keyword evidence="10" id="KW-1185">Reference proteome</keyword>
<comment type="function">
    <text evidence="7">Component of the EKC/KEOPS complex that is required for the formation of a threonylcarbamoyl group on adenosine at position 37 (t(6)A37) in tRNAs that read codons beginning with adenine. The complex is probably involved in the transfer of the threonylcarbamoyl moiety of threonylcarbamoyl-AMP (TC-AMP) to the N6 group of A37. CGI121 acts as an allosteric effector that regulates the t(6)A activity of the complex. The EKC/KEOPS complex also promotes both telomere uncapping and telomere elongation. The complex is required for efficient recruitment of transcriptional coactivators. CGI121 is not required for tRNA modification.</text>
</comment>
<name>A0A3E2HH17_SCYLI</name>
<keyword evidence="5" id="KW-0819">tRNA processing</keyword>
<evidence type="ECO:0000256" key="3">
    <source>
        <dbReference type="ARBA" id="ARBA00015316"/>
    </source>
</evidence>
<dbReference type="PANTHER" id="PTHR15840">
    <property type="entry name" value="CGI-121 FAMILY MEMBER"/>
    <property type="match status" value="1"/>
</dbReference>
<evidence type="ECO:0000256" key="6">
    <source>
        <dbReference type="ARBA" id="ARBA00023242"/>
    </source>
</evidence>
<evidence type="ECO:0000256" key="4">
    <source>
        <dbReference type="ARBA" id="ARBA00016009"/>
    </source>
</evidence>
<dbReference type="OrthoDB" id="329139at2759"/>
<comment type="similarity">
    <text evidence="2 8">Belongs to the CGI121/TPRKB family.</text>
</comment>
<evidence type="ECO:0000313" key="10">
    <source>
        <dbReference type="Proteomes" id="UP000258309"/>
    </source>
</evidence>
<dbReference type="STRING" id="5539.A0A3E2HH17"/>
<evidence type="ECO:0000256" key="5">
    <source>
        <dbReference type="ARBA" id="ARBA00022694"/>
    </source>
</evidence>
<dbReference type="Pfam" id="PF08617">
    <property type="entry name" value="CGI-121"/>
    <property type="match status" value="1"/>
</dbReference>
<dbReference type="EMBL" id="NCSJ02000049">
    <property type="protein sequence ID" value="RFU32709.1"/>
    <property type="molecule type" value="Genomic_DNA"/>
</dbReference>
<keyword evidence="6 8" id="KW-0539">Nucleus</keyword>
<accession>A0A3E2HH17</accession>
<feature type="non-terminal residue" evidence="9">
    <location>
        <position position="201"/>
    </location>
</feature>
<dbReference type="Gene3D" id="3.30.2380.10">
    <property type="entry name" value="CGI121/TPRKB"/>
    <property type="match status" value="2"/>
</dbReference>
<feature type="non-terminal residue" evidence="9">
    <location>
        <position position="1"/>
    </location>
</feature>
<dbReference type="GO" id="GO:0005829">
    <property type="term" value="C:cytosol"/>
    <property type="evidence" value="ECO:0007669"/>
    <property type="project" value="TreeGrafter"/>
</dbReference>
<dbReference type="GO" id="GO:0002949">
    <property type="term" value="P:tRNA threonylcarbamoyladenosine modification"/>
    <property type="evidence" value="ECO:0007669"/>
    <property type="project" value="TreeGrafter"/>
</dbReference>
<dbReference type="SUPFAM" id="SSF143870">
    <property type="entry name" value="PF0523-like"/>
    <property type="match status" value="1"/>
</dbReference>
<dbReference type="InterPro" id="IPR036504">
    <property type="entry name" value="CGI121/TPRKB_sf"/>
</dbReference>
<dbReference type="Proteomes" id="UP000258309">
    <property type="component" value="Unassembled WGS sequence"/>
</dbReference>
<evidence type="ECO:0000313" key="9">
    <source>
        <dbReference type="EMBL" id="RFU32709.1"/>
    </source>
</evidence>
<organism evidence="9 10">
    <name type="scientific">Scytalidium lignicola</name>
    <name type="common">Hyphomycete</name>
    <dbReference type="NCBI Taxonomy" id="5539"/>
    <lineage>
        <taxon>Eukaryota</taxon>
        <taxon>Fungi</taxon>
        <taxon>Dikarya</taxon>
        <taxon>Ascomycota</taxon>
        <taxon>Pezizomycotina</taxon>
        <taxon>Leotiomycetes</taxon>
        <taxon>Leotiomycetes incertae sedis</taxon>
        <taxon>Scytalidium</taxon>
    </lineage>
</organism>
<dbReference type="InterPro" id="IPR013926">
    <property type="entry name" value="CGI121/TPRKB"/>
</dbReference>
<gene>
    <name evidence="9" type="ORF">B7463_g3611</name>
</gene>
<protein>
    <recommendedName>
        <fullName evidence="4">EKC/KEOPS complex subunit CGI121</fullName>
    </recommendedName>
    <alternativeName>
        <fullName evidence="3">EKC/KEOPS complex subunit cgi121</fullName>
    </alternativeName>
</protein>
<comment type="subcellular location">
    <subcellularLocation>
        <location evidence="1">Nucleus</location>
    </subcellularLocation>
</comment>